<geneLocation type="plasmid" evidence="1 2">
    <name>p7</name>
</geneLocation>
<protein>
    <submittedName>
        <fullName evidence="1">Uncharacterized protein</fullName>
    </submittedName>
</protein>
<reference evidence="1 2" key="1">
    <citation type="submission" date="2018-09" db="EMBL/GenBank/DDBJ databases">
        <title>Whole genome based analysis of evolution and adaptive divergence in Indian and Brazilian strains of Azospirillum brasilense.</title>
        <authorList>
            <person name="Singh C."/>
            <person name="Tripathi A.K."/>
        </authorList>
    </citation>
    <scope>NUCLEOTIDE SEQUENCE [LARGE SCALE GENOMIC DNA]</scope>
    <source>
        <strain evidence="1 2">MTCC4036</strain>
        <plasmid evidence="1 2">p7</plasmid>
    </source>
</reference>
<dbReference type="AlphaFoldDB" id="A0A4D8QF14"/>
<evidence type="ECO:0000313" key="1">
    <source>
        <dbReference type="EMBL" id="QCO07496.1"/>
    </source>
</evidence>
<gene>
    <name evidence="1" type="ORF">D3867_37055</name>
</gene>
<keyword evidence="1" id="KW-0614">Plasmid</keyword>
<name>A0A4D8QF14_AZOBR</name>
<organism evidence="1 2">
    <name type="scientific">Azospirillum brasilense</name>
    <dbReference type="NCBI Taxonomy" id="192"/>
    <lineage>
        <taxon>Bacteria</taxon>
        <taxon>Pseudomonadati</taxon>
        <taxon>Pseudomonadota</taxon>
        <taxon>Alphaproteobacteria</taxon>
        <taxon>Rhodospirillales</taxon>
        <taxon>Azospirillaceae</taxon>
        <taxon>Azospirillum</taxon>
    </lineage>
</organism>
<dbReference type="Proteomes" id="UP000298596">
    <property type="component" value="Plasmid p7"/>
</dbReference>
<evidence type="ECO:0000313" key="2">
    <source>
        <dbReference type="Proteomes" id="UP000298596"/>
    </source>
</evidence>
<dbReference type="EMBL" id="CP032337">
    <property type="protein sequence ID" value="QCO07496.1"/>
    <property type="molecule type" value="Genomic_DNA"/>
</dbReference>
<accession>A0A4D8QF14</accession>
<sequence>MGNPSINVTVYRRLEEWRSLQQQRVGVDIRFTDSSLITLTIGGLGASLERRLDAMAIYVTEAKERQPNLTAVCLDYSPEENVPPTMYVMSKLPEPLRW</sequence>
<proteinExistence type="predicted"/>